<dbReference type="GO" id="GO:0012505">
    <property type="term" value="C:endomembrane system"/>
    <property type="evidence" value="ECO:0007669"/>
    <property type="project" value="UniProtKB-SubCell"/>
</dbReference>
<dbReference type="Gene3D" id="1.20.120.1630">
    <property type="match status" value="1"/>
</dbReference>
<dbReference type="AlphaFoldDB" id="A0A9E6UJJ2"/>
<evidence type="ECO:0000256" key="4">
    <source>
        <dbReference type="ARBA" id="ARBA00023136"/>
    </source>
</evidence>
<keyword evidence="2 5" id="KW-0812">Transmembrane</keyword>
<sequence>MDDAGRKGGDLPAAVVTAGVIAPPPLLFAGFLCFALIADHLIDGPGSGVSATPRFVAGTILPVVAVILLAAAVRGFRSAGTKPEPWKPTTSLVVDGVYRVTRNPMYLAMMLIYLAVALMADSLVTLALALPLWAIVRFGVIGREERYLDRLFGEPYRRTGAGSDAGSSRIHNAMTAESSASWL</sequence>
<evidence type="ECO:0000256" key="3">
    <source>
        <dbReference type="ARBA" id="ARBA00022989"/>
    </source>
</evidence>
<feature type="transmembrane region" description="Helical" evidence="5">
    <location>
        <begin position="106"/>
        <end position="136"/>
    </location>
</feature>
<feature type="transmembrane region" description="Helical" evidence="5">
    <location>
        <begin position="54"/>
        <end position="76"/>
    </location>
</feature>
<keyword evidence="7" id="KW-1185">Reference proteome</keyword>
<proteinExistence type="predicted"/>
<organism evidence="6 7">
    <name type="scientific">Chenggangzhangella methanolivorans</name>
    <dbReference type="NCBI Taxonomy" id="1437009"/>
    <lineage>
        <taxon>Bacteria</taxon>
        <taxon>Pseudomonadati</taxon>
        <taxon>Pseudomonadota</taxon>
        <taxon>Alphaproteobacteria</taxon>
        <taxon>Hyphomicrobiales</taxon>
        <taxon>Methylopilaceae</taxon>
        <taxon>Chenggangzhangella</taxon>
    </lineage>
</organism>
<accession>A0A9E6UJJ2</accession>
<keyword evidence="4 5" id="KW-0472">Membrane</keyword>
<dbReference type="KEGG" id="cmet:K6K41_12515"/>
<reference evidence="6" key="1">
    <citation type="submission" date="2021-08" db="EMBL/GenBank/DDBJ databases">
        <authorList>
            <person name="Zhang H."/>
            <person name="Xu M."/>
            <person name="Yu Z."/>
            <person name="Yang L."/>
            <person name="Cai Y."/>
        </authorList>
    </citation>
    <scope>NUCLEOTIDE SEQUENCE</scope>
    <source>
        <strain evidence="6">CHL1</strain>
    </source>
</reference>
<protein>
    <submittedName>
        <fullName evidence="6">Isoprenylcysteine carboxylmethyltransferase family protein</fullName>
    </submittedName>
</protein>
<dbReference type="Pfam" id="PF04191">
    <property type="entry name" value="PEMT"/>
    <property type="match status" value="1"/>
</dbReference>
<dbReference type="Proteomes" id="UP000825701">
    <property type="component" value="Chromosome"/>
</dbReference>
<evidence type="ECO:0000256" key="1">
    <source>
        <dbReference type="ARBA" id="ARBA00004127"/>
    </source>
</evidence>
<evidence type="ECO:0000313" key="7">
    <source>
        <dbReference type="Proteomes" id="UP000825701"/>
    </source>
</evidence>
<evidence type="ECO:0000313" key="6">
    <source>
        <dbReference type="EMBL" id="QZO02028.1"/>
    </source>
</evidence>
<evidence type="ECO:0000256" key="5">
    <source>
        <dbReference type="SAM" id="Phobius"/>
    </source>
</evidence>
<evidence type="ECO:0000256" key="2">
    <source>
        <dbReference type="ARBA" id="ARBA00022692"/>
    </source>
</evidence>
<dbReference type="EMBL" id="CP081869">
    <property type="protein sequence ID" value="QZO02028.1"/>
    <property type="molecule type" value="Genomic_DNA"/>
</dbReference>
<keyword evidence="3 5" id="KW-1133">Transmembrane helix</keyword>
<feature type="transmembrane region" description="Helical" evidence="5">
    <location>
        <begin position="20"/>
        <end position="42"/>
    </location>
</feature>
<dbReference type="RefSeq" id="WP_261405407.1">
    <property type="nucleotide sequence ID" value="NZ_CP081869.1"/>
</dbReference>
<gene>
    <name evidence="6" type="ORF">K6K41_12515</name>
</gene>
<comment type="subcellular location">
    <subcellularLocation>
        <location evidence="1">Endomembrane system</location>
        <topology evidence="1">Multi-pass membrane protein</topology>
    </subcellularLocation>
</comment>
<name>A0A9E6UJJ2_9HYPH</name>
<dbReference type="InterPro" id="IPR007318">
    <property type="entry name" value="Phopholipid_MeTrfase"/>
</dbReference>